<evidence type="ECO:0000256" key="5">
    <source>
        <dbReference type="SAM" id="MobiDB-lite"/>
    </source>
</evidence>
<proteinExistence type="predicted"/>
<dbReference type="Gene3D" id="1.10.10.60">
    <property type="entry name" value="Homeodomain-like"/>
    <property type="match status" value="1"/>
</dbReference>
<feature type="DNA-binding region" description="H-T-H motif" evidence="4">
    <location>
        <begin position="57"/>
        <end position="76"/>
    </location>
</feature>
<dbReference type="PRINTS" id="PR00455">
    <property type="entry name" value="HTHTETR"/>
</dbReference>
<evidence type="ECO:0000256" key="2">
    <source>
        <dbReference type="ARBA" id="ARBA00023125"/>
    </source>
</evidence>
<dbReference type="Gene3D" id="1.10.357.10">
    <property type="entry name" value="Tetracycline Repressor, domain 2"/>
    <property type="match status" value="1"/>
</dbReference>
<dbReference type="InterPro" id="IPR050109">
    <property type="entry name" value="HTH-type_TetR-like_transc_reg"/>
</dbReference>
<protein>
    <submittedName>
        <fullName evidence="7">TetR/AcrR family transcriptional regulator</fullName>
    </submittedName>
</protein>
<dbReference type="InterPro" id="IPR009057">
    <property type="entry name" value="Homeodomain-like_sf"/>
</dbReference>
<dbReference type="RefSeq" id="WP_215924009.1">
    <property type="nucleotide sequence ID" value="NZ_JAHKNI010000027.1"/>
</dbReference>
<dbReference type="PROSITE" id="PS50977">
    <property type="entry name" value="HTH_TETR_2"/>
    <property type="match status" value="1"/>
</dbReference>
<gene>
    <name evidence="7" type="ORF">KO481_41240</name>
</gene>
<feature type="compositionally biased region" description="Gly residues" evidence="5">
    <location>
        <begin position="1"/>
        <end position="13"/>
    </location>
</feature>
<organism evidence="7 8">
    <name type="scientific">Nocardia albiluteola</name>
    <dbReference type="NCBI Taxonomy" id="2842303"/>
    <lineage>
        <taxon>Bacteria</taxon>
        <taxon>Bacillati</taxon>
        <taxon>Actinomycetota</taxon>
        <taxon>Actinomycetes</taxon>
        <taxon>Mycobacteriales</taxon>
        <taxon>Nocardiaceae</taxon>
        <taxon>Nocardia</taxon>
    </lineage>
</organism>
<feature type="region of interest" description="Disordered" evidence="5">
    <location>
        <begin position="1"/>
        <end position="37"/>
    </location>
</feature>
<evidence type="ECO:0000256" key="4">
    <source>
        <dbReference type="PROSITE-ProRule" id="PRU00335"/>
    </source>
</evidence>
<keyword evidence="2 4" id="KW-0238">DNA-binding</keyword>
<feature type="compositionally biased region" description="Basic and acidic residues" evidence="5">
    <location>
        <begin position="14"/>
        <end position="35"/>
    </location>
</feature>
<dbReference type="PANTHER" id="PTHR30055:SF234">
    <property type="entry name" value="HTH-TYPE TRANSCRIPTIONAL REGULATOR BETI"/>
    <property type="match status" value="1"/>
</dbReference>
<dbReference type="EMBL" id="JAHKNI010000027">
    <property type="protein sequence ID" value="MBU3067926.1"/>
    <property type="molecule type" value="Genomic_DNA"/>
</dbReference>
<accession>A0ABS6BCA7</accession>
<evidence type="ECO:0000313" key="7">
    <source>
        <dbReference type="EMBL" id="MBU3067926.1"/>
    </source>
</evidence>
<dbReference type="Proteomes" id="UP000733379">
    <property type="component" value="Unassembled WGS sequence"/>
</dbReference>
<keyword evidence="8" id="KW-1185">Reference proteome</keyword>
<evidence type="ECO:0000256" key="3">
    <source>
        <dbReference type="ARBA" id="ARBA00023163"/>
    </source>
</evidence>
<evidence type="ECO:0000313" key="8">
    <source>
        <dbReference type="Proteomes" id="UP000733379"/>
    </source>
</evidence>
<reference evidence="7 8" key="1">
    <citation type="submission" date="2021-06" db="EMBL/GenBank/DDBJ databases">
        <title>Actinomycetes sequencing.</title>
        <authorList>
            <person name="Shan Q."/>
        </authorList>
    </citation>
    <scope>NUCLEOTIDE SEQUENCE [LARGE SCALE GENOMIC DNA]</scope>
    <source>
        <strain evidence="7 8">NEAU-G5</strain>
    </source>
</reference>
<dbReference type="SUPFAM" id="SSF46689">
    <property type="entry name" value="Homeodomain-like"/>
    <property type="match status" value="1"/>
</dbReference>
<comment type="caution">
    <text evidence="7">The sequence shown here is derived from an EMBL/GenBank/DDBJ whole genome shotgun (WGS) entry which is preliminary data.</text>
</comment>
<name>A0ABS6BCA7_9NOCA</name>
<dbReference type="InterPro" id="IPR001647">
    <property type="entry name" value="HTH_TetR"/>
</dbReference>
<feature type="domain" description="HTH tetR-type" evidence="6">
    <location>
        <begin position="34"/>
        <end position="94"/>
    </location>
</feature>
<dbReference type="InterPro" id="IPR036271">
    <property type="entry name" value="Tet_transcr_reg_TetR-rel_C_sf"/>
</dbReference>
<dbReference type="PANTHER" id="PTHR30055">
    <property type="entry name" value="HTH-TYPE TRANSCRIPTIONAL REGULATOR RUTR"/>
    <property type="match status" value="1"/>
</dbReference>
<dbReference type="Pfam" id="PF00440">
    <property type="entry name" value="TetR_N"/>
    <property type="match status" value="1"/>
</dbReference>
<keyword evidence="3" id="KW-0804">Transcription</keyword>
<dbReference type="SUPFAM" id="SSF48498">
    <property type="entry name" value="Tetracyclin repressor-like, C-terminal domain"/>
    <property type="match status" value="1"/>
</dbReference>
<evidence type="ECO:0000256" key="1">
    <source>
        <dbReference type="ARBA" id="ARBA00023015"/>
    </source>
</evidence>
<evidence type="ECO:0000259" key="6">
    <source>
        <dbReference type="PROSITE" id="PS50977"/>
    </source>
</evidence>
<sequence>MAAGGVAGAGGASRDGRGEEAGRRERGVRKERSAETEQALKSAARRLFAERGYLNTKITDITAAAGRAAGSFYNHFGSKEELLQALMKDFAAEGDTAVEVEAHNPDFTDPDAVRFHVETYWRFAREHWPVLRAVQQAALVNEEFARLAGQFSAEQRNEIADHLDAFPAAGVSLPSTPEASLAMMFLTVQGLLEAQQDGTVELAEDEAVAGLTRFIYRGLTGRDC</sequence>
<keyword evidence="1" id="KW-0805">Transcription regulation</keyword>